<evidence type="ECO:0000313" key="2">
    <source>
        <dbReference type="EMBL" id="KAJ8392040.1"/>
    </source>
</evidence>
<sequence>MSSRGPPGALQRCSGGARLLMQGLLLGEESCVSGVRSLYSEKRGGEDRASDEGPPRCAASSGPAWPGTVGPAPQPEPRTKGPLREEGGRSGCSSGAGLGSALC</sequence>
<protein>
    <submittedName>
        <fullName evidence="2">Uncharacterized protein</fullName>
    </submittedName>
</protein>
<name>A0AAD7WD00_9TELE</name>
<comment type="caution">
    <text evidence="2">The sequence shown here is derived from an EMBL/GenBank/DDBJ whole genome shotgun (WGS) entry which is preliminary data.</text>
</comment>
<dbReference type="AlphaFoldDB" id="A0AAD7WD00"/>
<evidence type="ECO:0000313" key="3">
    <source>
        <dbReference type="Proteomes" id="UP001221898"/>
    </source>
</evidence>
<reference evidence="2" key="1">
    <citation type="journal article" date="2023" name="Science">
        <title>Genome structures resolve the early diversification of teleost fishes.</title>
        <authorList>
            <person name="Parey E."/>
            <person name="Louis A."/>
            <person name="Montfort J."/>
            <person name="Bouchez O."/>
            <person name="Roques C."/>
            <person name="Iampietro C."/>
            <person name="Lluch J."/>
            <person name="Castinel A."/>
            <person name="Donnadieu C."/>
            <person name="Desvignes T."/>
            <person name="Floi Bucao C."/>
            <person name="Jouanno E."/>
            <person name="Wen M."/>
            <person name="Mejri S."/>
            <person name="Dirks R."/>
            <person name="Jansen H."/>
            <person name="Henkel C."/>
            <person name="Chen W.J."/>
            <person name="Zahm M."/>
            <person name="Cabau C."/>
            <person name="Klopp C."/>
            <person name="Thompson A.W."/>
            <person name="Robinson-Rechavi M."/>
            <person name="Braasch I."/>
            <person name="Lecointre G."/>
            <person name="Bobe J."/>
            <person name="Postlethwait J.H."/>
            <person name="Berthelot C."/>
            <person name="Roest Crollius H."/>
            <person name="Guiguen Y."/>
        </authorList>
    </citation>
    <scope>NUCLEOTIDE SEQUENCE</scope>
    <source>
        <strain evidence="2">NC1722</strain>
    </source>
</reference>
<dbReference type="Proteomes" id="UP001221898">
    <property type="component" value="Unassembled WGS sequence"/>
</dbReference>
<proteinExistence type="predicted"/>
<evidence type="ECO:0000256" key="1">
    <source>
        <dbReference type="SAM" id="MobiDB-lite"/>
    </source>
</evidence>
<feature type="compositionally biased region" description="Gly residues" evidence="1">
    <location>
        <begin position="94"/>
        <end position="103"/>
    </location>
</feature>
<accession>A0AAD7WD00</accession>
<keyword evidence="3" id="KW-1185">Reference proteome</keyword>
<dbReference type="EMBL" id="JAINUG010000150">
    <property type="protein sequence ID" value="KAJ8392040.1"/>
    <property type="molecule type" value="Genomic_DNA"/>
</dbReference>
<feature type="compositionally biased region" description="Basic and acidic residues" evidence="1">
    <location>
        <begin position="40"/>
        <end position="54"/>
    </location>
</feature>
<feature type="region of interest" description="Disordered" evidence="1">
    <location>
        <begin position="40"/>
        <end position="103"/>
    </location>
</feature>
<feature type="compositionally biased region" description="Basic and acidic residues" evidence="1">
    <location>
        <begin position="77"/>
        <end position="88"/>
    </location>
</feature>
<organism evidence="2 3">
    <name type="scientific">Aldrovandia affinis</name>
    <dbReference type="NCBI Taxonomy" id="143900"/>
    <lineage>
        <taxon>Eukaryota</taxon>
        <taxon>Metazoa</taxon>
        <taxon>Chordata</taxon>
        <taxon>Craniata</taxon>
        <taxon>Vertebrata</taxon>
        <taxon>Euteleostomi</taxon>
        <taxon>Actinopterygii</taxon>
        <taxon>Neopterygii</taxon>
        <taxon>Teleostei</taxon>
        <taxon>Notacanthiformes</taxon>
        <taxon>Halosauridae</taxon>
        <taxon>Aldrovandia</taxon>
    </lineage>
</organism>
<gene>
    <name evidence="2" type="ORF">AAFF_G00083500</name>
</gene>